<organism evidence="15 16">
    <name type="scientific">Photobacterium frigidiphilum</name>
    <dbReference type="NCBI Taxonomy" id="264736"/>
    <lineage>
        <taxon>Bacteria</taxon>
        <taxon>Pseudomonadati</taxon>
        <taxon>Pseudomonadota</taxon>
        <taxon>Gammaproteobacteria</taxon>
        <taxon>Vibrionales</taxon>
        <taxon>Vibrionaceae</taxon>
        <taxon>Photobacterium</taxon>
    </lineage>
</organism>
<dbReference type="Pfam" id="PF01297">
    <property type="entry name" value="ZnuA"/>
    <property type="match status" value="1"/>
</dbReference>
<evidence type="ECO:0000256" key="5">
    <source>
        <dbReference type="ARBA" id="ARBA00022723"/>
    </source>
</evidence>
<dbReference type="InterPro" id="IPR006127">
    <property type="entry name" value="ZnuA-like"/>
</dbReference>
<dbReference type="GO" id="GO:0042597">
    <property type="term" value="C:periplasmic space"/>
    <property type="evidence" value="ECO:0007669"/>
    <property type="project" value="UniProtKB-SubCell"/>
</dbReference>
<keyword evidence="5" id="KW-0479">Metal-binding</keyword>
<gene>
    <name evidence="15" type="ORF">C9J12_01025</name>
</gene>
<accession>A0A2T3JR53</accession>
<dbReference type="GO" id="GO:0046872">
    <property type="term" value="F:metal ion binding"/>
    <property type="evidence" value="ECO:0007669"/>
    <property type="project" value="UniProtKB-KW"/>
</dbReference>
<dbReference type="OrthoDB" id="7346865at2"/>
<keyword evidence="4 13" id="KW-0813">Transport</keyword>
<dbReference type="InterPro" id="IPR035520">
    <property type="entry name" value="ZnuA"/>
</dbReference>
<dbReference type="Proteomes" id="UP000240987">
    <property type="component" value="Unassembled WGS sequence"/>
</dbReference>
<evidence type="ECO:0000256" key="12">
    <source>
        <dbReference type="ARBA" id="ARBA00045516"/>
    </source>
</evidence>
<evidence type="ECO:0000256" key="10">
    <source>
        <dbReference type="ARBA" id="ARBA00023065"/>
    </source>
</evidence>
<dbReference type="EMBL" id="PYMJ01000001">
    <property type="protein sequence ID" value="PSU51564.1"/>
    <property type="molecule type" value="Genomic_DNA"/>
</dbReference>
<evidence type="ECO:0000256" key="9">
    <source>
        <dbReference type="ARBA" id="ARBA00022906"/>
    </source>
</evidence>
<dbReference type="GO" id="GO:0006829">
    <property type="term" value="P:zinc ion transport"/>
    <property type="evidence" value="ECO:0007669"/>
    <property type="project" value="UniProtKB-KW"/>
</dbReference>
<sequence>MRRFTLWCSAIALAFSTTVSAKDFTVVTTVKPLNLIVQELVEGVTTSESILPPGTSPHDYALRPSDVKKIQDADLVIWVGPELERFLTKLLTDKENSLAITLSHSVDFRHYDHDEVIDHGDHKHSHDGIDPHLWLGPKQAIQAANVITSALVKHDPLHKNEYEANLSQFTAEVEEAILALENKLKPVANHGYFVFHDGYGYFEEQFGLNNLGHFTVEPDRRPGAKTLISIRRTLQDQQASCVFSEPQFSPSVINSVINGTEVKIGTLDPMATNIAEGKGGYVQFLEELGESFSKCLK</sequence>
<keyword evidence="11" id="KW-1015">Disulfide bond</keyword>
<name>A0A2T3JR53_9GAMM</name>
<dbReference type="GO" id="GO:0007155">
    <property type="term" value="P:cell adhesion"/>
    <property type="evidence" value="ECO:0007669"/>
    <property type="project" value="InterPro"/>
</dbReference>
<keyword evidence="7" id="KW-0574">Periplasm</keyword>
<comment type="caution">
    <text evidence="15">The sequence shown here is derived from an EMBL/GenBank/DDBJ whole genome shotgun (WGS) entry which is preliminary data.</text>
</comment>
<evidence type="ECO:0000256" key="11">
    <source>
        <dbReference type="ARBA" id="ARBA00023157"/>
    </source>
</evidence>
<dbReference type="InterPro" id="IPR050492">
    <property type="entry name" value="Bact_metal-bind_prot9"/>
</dbReference>
<dbReference type="AlphaFoldDB" id="A0A2T3JR53"/>
<keyword evidence="9" id="KW-0864">Zinc transport</keyword>
<keyword evidence="8" id="KW-0862">Zinc</keyword>
<keyword evidence="16" id="KW-1185">Reference proteome</keyword>
<reference evidence="15 16" key="1">
    <citation type="submission" date="2018-01" db="EMBL/GenBank/DDBJ databases">
        <title>Whole genome sequencing of Histamine producing bacteria.</title>
        <authorList>
            <person name="Butler K."/>
        </authorList>
    </citation>
    <scope>NUCLEOTIDE SEQUENCE [LARGE SCALE GENOMIC DNA]</scope>
    <source>
        <strain evidence="15 16">JCM 12947</strain>
    </source>
</reference>
<dbReference type="InterPro" id="IPR006129">
    <property type="entry name" value="AdhesinB"/>
</dbReference>
<evidence type="ECO:0000313" key="16">
    <source>
        <dbReference type="Proteomes" id="UP000240987"/>
    </source>
</evidence>
<comment type="subcellular location">
    <subcellularLocation>
        <location evidence="1">Periplasm</location>
    </subcellularLocation>
</comment>
<dbReference type="CDD" id="cd01019">
    <property type="entry name" value="ZnuA"/>
    <property type="match status" value="1"/>
</dbReference>
<evidence type="ECO:0000256" key="1">
    <source>
        <dbReference type="ARBA" id="ARBA00004418"/>
    </source>
</evidence>
<evidence type="ECO:0000256" key="3">
    <source>
        <dbReference type="ARBA" id="ARBA00015915"/>
    </source>
</evidence>
<feature type="chain" id="PRO_5015442970" description="High-affinity zinc uptake system protein ZnuA" evidence="14">
    <location>
        <begin position="22"/>
        <end position="297"/>
    </location>
</feature>
<dbReference type="FunFam" id="3.40.50.1980:FF:000006">
    <property type="entry name" value="Zinc ABC transporter substrate-binding protein ZnuA"/>
    <property type="match status" value="1"/>
</dbReference>
<evidence type="ECO:0000256" key="6">
    <source>
        <dbReference type="ARBA" id="ARBA00022729"/>
    </source>
</evidence>
<comment type="similarity">
    <text evidence="2 13">Belongs to the bacterial solute-binding protein 9 family.</text>
</comment>
<evidence type="ECO:0000256" key="8">
    <source>
        <dbReference type="ARBA" id="ARBA00022833"/>
    </source>
</evidence>
<feature type="signal peptide" evidence="14">
    <location>
        <begin position="1"/>
        <end position="21"/>
    </location>
</feature>
<evidence type="ECO:0000256" key="4">
    <source>
        <dbReference type="ARBA" id="ARBA00022448"/>
    </source>
</evidence>
<dbReference type="PANTHER" id="PTHR42953:SF3">
    <property type="entry name" value="HIGH-AFFINITY ZINC UPTAKE SYSTEM PROTEIN ZNUA"/>
    <property type="match status" value="1"/>
</dbReference>
<evidence type="ECO:0000256" key="7">
    <source>
        <dbReference type="ARBA" id="ARBA00022764"/>
    </source>
</evidence>
<proteinExistence type="inferred from homology"/>
<comment type="function">
    <text evidence="12">Part of the ATP-binding cassette (ABC) transport system ZnuABC involved in zinc import. Binds zinc with high affinity and specificity and delivers it to the membrane permease for translocation into the cytoplasm.</text>
</comment>
<keyword evidence="10" id="KW-0406">Ion transport</keyword>
<dbReference type="PANTHER" id="PTHR42953">
    <property type="entry name" value="HIGH-AFFINITY ZINC UPTAKE SYSTEM PROTEIN ZNUA-RELATED"/>
    <property type="match status" value="1"/>
</dbReference>
<keyword evidence="6 14" id="KW-0732">Signal</keyword>
<evidence type="ECO:0000313" key="15">
    <source>
        <dbReference type="EMBL" id="PSU51564.1"/>
    </source>
</evidence>
<evidence type="ECO:0000256" key="14">
    <source>
        <dbReference type="SAM" id="SignalP"/>
    </source>
</evidence>
<dbReference type="InterPro" id="IPR006128">
    <property type="entry name" value="Lipoprotein_PsaA-like"/>
</dbReference>
<protein>
    <recommendedName>
        <fullName evidence="3">High-affinity zinc uptake system protein ZnuA</fullName>
    </recommendedName>
</protein>
<dbReference type="RefSeq" id="WP_107241014.1">
    <property type="nucleotide sequence ID" value="NZ_PYMJ01000001.1"/>
</dbReference>
<dbReference type="NCBIfam" id="NF007091">
    <property type="entry name" value="PRK09545.1"/>
    <property type="match status" value="1"/>
</dbReference>
<evidence type="ECO:0000256" key="2">
    <source>
        <dbReference type="ARBA" id="ARBA00011028"/>
    </source>
</evidence>
<dbReference type="Gene3D" id="3.40.50.1980">
    <property type="entry name" value="Nitrogenase molybdenum iron protein domain"/>
    <property type="match status" value="2"/>
</dbReference>
<dbReference type="SUPFAM" id="SSF53807">
    <property type="entry name" value="Helical backbone' metal receptor"/>
    <property type="match status" value="1"/>
</dbReference>
<dbReference type="PRINTS" id="PR00691">
    <property type="entry name" value="ADHESINB"/>
</dbReference>
<evidence type="ECO:0000256" key="13">
    <source>
        <dbReference type="RuleBase" id="RU003512"/>
    </source>
</evidence>
<dbReference type="PRINTS" id="PR00690">
    <property type="entry name" value="ADHESNFAMILY"/>
</dbReference>